<keyword evidence="2" id="KW-0472">Membrane</keyword>
<evidence type="ECO:0000256" key="6">
    <source>
        <dbReference type="SAM" id="MobiDB-lite"/>
    </source>
</evidence>
<evidence type="ECO:0000259" key="7">
    <source>
        <dbReference type="PROSITE" id="PS01031"/>
    </source>
</evidence>
<comment type="subcellular location">
    <subcellularLocation>
        <location evidence="1">Cell membrane</location>
        <topology evidence="1">Single-pass membrane protein</topology>
    </subcellularLocation>
</comment>
<feature type="compositionally biased region" description="Polar residues" evidence="6">
    <location>
        <begin position="110"/>
        <end position="120"/>
    </location>
</feature>
<name>A0AAP0CMK2_9ASTR</name>
<keyword evidence="3" id="KW-0611">Plant defense</keyword>
<dbReference type="PANTHER" id="PTHR43670:SF114">
    <property type="entry name" value="OS05G0592000 PROTEIN"/>
    <property type="match status" value="1"/>
</dbReference>
<dbReference type="EMBL" id="JBCNJP010000023">
    <property type="protein sequence ID" value="KAK9058746.1"/>
    <property type="molecule type" value="Genomic_DNA"/>
</dbReference>
<keyword evidence="2" id="KW-1003">Cell membrane</keyword>
<feature type="domain" description="SHSP" evidence="7">
    <location>
        <begin position="13"/>
        <end position="119"/>
    </location>
</feature>
<evidence type="ECO:0000313" key="8">
    <source>
        <dbReference type="EMBL" id="KAK9058746.1"/>
    </source>
</evidence>
<evidence type="ECO:0000256" key="1">
    <source>
        <dbReference type="ARBA" id="ARBA00004162"/>
    </source>
</evidence>
<dbReference type="CDD" id="cd06464">
    <property type="entry name" value="ACD_sHsps-like"/>
    <property type="match status" value="1"/>
</dbReference>
<organism evidence="8 9">
    <name type="scientific">Deinandra increscens subsp. villosa</name>
    <dbReference type="NCBI Taxonomy" id="3103831"/>
    <lineage>
        <taxon>Eukaryota</taxon>
        <taxon>Viridiplantae</taxon>
        <taxon>Streptophyta</taxon>
        <taxon>Embryophyta</taxon>
        <taxon>Tracheophyta</taxon>
        <taxon>Spermatophyta</taxon>
        <taxon>Magnoliopsida</taxon>
        <taxon>eudicotyledons</taxon>
        <taxon>Gunneridae</taxon>
        <taxon>Pentapetalae</taxon>
        <taxon>asterids</taxon>
        <taxon>campanulids</taxon>
        <taxon>Asterales</taxon>
        <taxon>Asteraceae</taxon>
        <taxon>Asteroideae</taxon>
        <taxon>Heliantheae alliance</taxon>
        <taxon>Madieae</taxon>
        <taxon>Madiinae</taxon>
        <taxon>Deinandra</taxon>
    </lineage>
</organism>
<comment type="similarity">
    <text evidence="4 5">Belongs to the small heat shock protein (HSP20) family.</text>
</comment>
<dbReference type="PROSITE" id="PS01031">
    <property type="entry name" value="SHSP"/>
    <property type="match status" value="1"/>
</dbReference>
<proteinExistence type="inferred from homology"/>
<evidence type="ECO:0000256" key="3">
    <source>
        <dbReference type="ARBA" id="ARBA00022821"/>
    </source>
</evidence>
<dbReference type="GO" id="GO:0034605">
    <property type="term" value="P:cellular response to heat"/>
    <property type="evidence" value="ECO:0007669"/>
    <property type="project" value="TreeGrafter"/>
</dbReference>
<gene>
    <name evidence="8" type="ORF">SSX86_023588</name>
</gene>
<evidence type="ECO:0000256" key="4">
    <source>
        <dbReference type="PROSITE-ProRule" id="PRU00285"/>
    </source>
</evidence>
<accession>A0AAP0CMK2</accession>
<evidence type="ECO:0000256" key="5">
    <source>
        <dbReference type="RuleBase" id="RU003616"/>
    </source>
</evidence>
<dbReference type="Gene3D" id="2.60.40.790">
    <property type="match status" value="1"/>
</dbReference>
<dbReference type="Pfam" id="PF00011">
    <property type="entry name" value="HSP20"/>
    <property type="match status" value="1"/>
</dbReference>
<dbReference type="GO" id="GO:0005886">
    <property type="term" value="C:plasma membrane"/>
    <property type="evidence" value="ECO:0007669"/>
    <property type="project" value="UniProtKB-SubCell"/>
</dbReference>
<evidence type="ECO:0000313" key="9">
    <source>
        <dbReference type="Proteomes" id="UP001408789"/>
    </source>
</evidence>
<keyword evidence="9" id="KW-1185">Reference proteome</keyword>
<dbReference type="PANTHER" id="PTHR43670">
    <property type="entry name" value="HEAT SHOCK PROTEIN 26"/>
    <property type="match status" value="1"/>
</dbReference>
<feature type="region of interest" description="Disordered" evidence="6">
    <location>
        <begin position="110"/>
        <end position="136"/>
    </location>
</feature>
<dbReference type="AlphaFoldDB" id="A0AAP0CMK2"/>
<dbReference type="SUPFAM" id="SSF49764">
    <property type="entry name" value="HSP20-like chaperones"/>
    <property type="match status" value="1"/>
</dbReference>
<evidence type="ECO:0000256" key="2">
    <source>
        <dbReference type="ARBA" id="ARBA00022475"/>
    </source>
</evidence>
<reference evidence="8 9" key="1">
    <citation type="submission" date="2024-04" db="EMBL/GenBank/DDBJ databases">
        <title>The reference genome of an endangered Asteraceae, Deinandra increscens subsp. villosa, native to the Central Coast of California.</title>
        <authorList>
            <person name="Guilliams M."/>
            <person name="Hasenstab-Lehman K."/>
            <person name="Meyer R."/>
            <person name="Mcevoy S."/>
        </authorList>
    </citation>
    <scope>NUCLEOTIDE SEQUENCE [LARGE SCALE GENOMIC DNA]</scope>
    <source>
        <tissue evidence="8">Leaf</tissue>
    </source>
</reference>
<protein>
    <recommendedName>
        <fullName evidence="7">SHSP domain-containing protein</fullName>
    </recommendedName>
</protein>
<sequence>MESKERGTKLQDLLSYDDIEPLCTWQREDGQDVLVILLPEFKKEQLRIQISNTGLLKITGERVVDGKRRSRFLKEVKVTKDYDSNNIHAKFSQGCLRVTFPKKAVSPSFMSKTPSATVTSPPEAGQSDDVNMNEKSTVPGIKTRVGSVLKSKTPTQVMVTVGFAMCCGF</sequence>
<comment type="caution">
    <text evidence="8">The sequence shown here is derived from an EMBL/GenBank/DDBJ whole genome shotgun (WGS) entry which is preliminary data.</text>
</comment>
<dbReference type="InterPro" id="IPR002068">
    <property type="entry name" value="A-crystallin/Hsp20_dom"/>
</dbReference>
<dbReference type="Proteomes" id="UP001408789">
    <property type="component" value="Unassembled WGS sequence"/>
</dbReference>
<dbReference type="GO" id="GO:0006952">
    <property type="term" value="P:defense response"/>
    <property type="evidence" value="ECO:0007669"/>
    <property type="project" value="UniProtKB-KW"/>
</dbReference>
<dbReference type="InterPro" id="IPR008978">
    <property type="entry name" value="HSP20-like_chaperone"/>
</dbReference>